<comment type="cofactor">
    <cofactor evidence="2">
        <name>a divalent metal cation</name>
        <dbReference type="ChEBI" id="CHEBI:60240"/>
    </cofactor>
</comment>
<evidence type="ECO:0000256" key="16">
    <source>
        <dbReference type="ARBA" id="ARBA00023242"/>
    </source>
</evidence>
<feature type="region of interest" description="Disordered" evidence="18">
    <location>
        <begin position="389"/>
        <end position="415"/>
    </location>
</feature>
<dbReference type="GO" id="GO:0005634">
    <property type="term" value="C:nucleus"/>
    <property type="evidence" value="ECO:0007669"/>
    <property type="project" value="UniProtKB-SubCell"/>
</dbReference>
<dbReference type="InterPro" id="IPR036397">
    <property type="entry name" value="RNaseH_sf"/>
</dbReference>
<evidence type="ECO:0000256" key="12">
    <source>
        <dbReference type="ARBA" id="ARBA00022839"/>
    </source>
</evidence>
<comment type="function">
    <text evidence="17">Ubiquitous transcription factor required for a diverse set of processes. It is a component of the CCR4 complex involved in the control of gene expression.</text>
</comment>
<keyword evidence="9" id="KW-0540">Nuclease</keyword>
<accession>A0AAD8QMZ9</accession>
<dbReference type="InterPro" id="IPR012337">
    <property type="entry name" value="RNaseH-like_sf"/>
</dbReference>
<dbReference type="PANTHER" id="PTHR10797">
    <property type="entry name" value="CCR4-NOT TRANSCRIPTION COMPLEX SUBUNIT"/>
    <property type="match status" value="1"/>
</dbReference>
<gene>
    <name evidence="19" type="ORF">QYE76_027752</name>
</gene>
<evidence type="ECO:0000256" key="15">
    <source>
        <dbReference type="ARBA" id="ARBA00023163"/>
    </source>
</evidence>
<organism evidence="19 20">
    <name type="scientific">Lolium multiflorum</name>
    <name type="common">Italian ryegrass</name>
    <name type="synonym">Lolium perenne subsp. multiflorum</name>
    <dbReference type="NCBI Taxonomy" id="4521"/>
    <lineage>
        <taxon>Eukaryota</taxon>
        <taxon>Viridiplantae</taxon>
        <taxon>Streptophyta</taxon>
        <taxon>Embryophyta</taxon>
        <taxon>Tracheophyta</taxon>
        <taxon>Spermatophyta</taxon>
        <taxon>Magnoliopsida</taxon>
        <taxon>Liliopsida</taxon>
        <taxon>Poales</taxon>
        <taxon>Poaceae</taxon>
        <taxon>BOP clade</taxon>
        <taxon>Pooideae</taxon>
        <taxon>Poodae</taxon>
        <taxon>Poeae</taxon>
        <taxon>Poeae Chloroplast Group 2 (Poeae type)</taxon>
        <taxon>Loliodinae</taxon>
        <taxon>Loliinae</taxon>
        <taxon>Lolium</taxon>
    </lineage>
</organism>
<comment type="subunit">
    <text evidence="6">Component of the CCR4-NOT complex, at least composed of CRR4 and CAF1 proteins.</text>
</comment>
<proteinExistence type="inferred from homology"/>
<dbReference type="GO" id="GO:0004535">
    <property type="term" value="F:poly(A)-specific ribonuclease activity"/>
    <property type="evidence" value="ECO:0007669"/>
    <property type="project" value="UniProtKB-EC"/>
</dbReference>
<evidence type="ECO:0000256" key="10">
    <source>
        <dbReference type="ARBA" id="ARBA00022723"/>
    </source>
</evidence>
<dbReference type="Pfam" id="PF04857">
    <property type="entry name" value="CAF1"/>
    <property type="match status" value="1"/>
</dbReference>
<keyword evidence="13" id="KW-0694">RNA-binding</keyword>
<evidence type="ECO:0000256" key="4">
    <source>
        <dbReference type="ARBA" id="ARBA00004496"/>
    </source>
</evidence>
<evidence type="ECO:0000256" key="17">
    <source>
        <dbReference type="ARBA" id="ARBA00025148"/>
    </source>
</evidence>
<evidence type="ECO:0000256" key="1">
    <source>
        <dbReference type="ARBA" id="ARBA00001663"/>
    </source>
</evidence>
<reference evidence="19" key="1">
    <citation type="submission" date="2023-07" db="EMBL/GenBank/DDBJ databases">
        <title>A chromosome-level genome assembly of Lolium multiflorum.</title>
        <authorList>
            <person name="Chen Y."/>
            <person name="Copetti D."/>
            <person name="Kolliker R."/>
            <person name="Studer B."/>
        </authorList>
    </citation>
    <scope>NUCLEOTIDE SEQUENCE</scope>
    <source>
        <strain evidence="19">02402/16</strain>
        <tissue evidence="19">Leaf</tissue>
    </source>
</reference>
<evidence type="ECO:0000256" key="18">
    <source>
        <dbReference type="SAM" id="MobiDB-lite"/>
    </source>
</evidence>
<keyword evidence="12" id="KW-0269">Exonuclease</keyword>
<keyword evidence="10" id="KW-0479">Metal-binding</keyword>
<comment type="subcellular location">
    <subcellularLocation>
        <location evidence="4">Cytoplasm</location>
    </subcellularLocation>
    <subcellularLocation>
        <location evidence="3">Nucleus</location>
    </subcellularLocation>
</comment>
<keyword evidence="20" id="KW-1185">Reference proteome</keyword>
<comment type="similarity">
    <text evidence="5">Belongs to the CAF1 family.</text>
</comment>
<keyword evidence="15" id="KW-0804">Transcription</keyword>
<keyword evidence="16" id="KW-0539">Nucleus</keyword>
<comment type="catalytic activity">
    <reaction evidence="1">
        <text>Exonucleolytic cleavage of poly(A) to 5'-AMP.</text>
        <dbReference type="EC" id="3.1.13.4"/>
    </reaction>
</comment>
<evidence type="ECO:0000256" key="2">
    <source>
        <dbReference type="ARBA" id="ARBA00001968"/>
    </source>
</evidence>
<evidence type="ECO:0000313" key="19">
    <source>
        <dbReference type="EMBL" id="KAK1604079.1"/>
    </source>
</evidence>
<dbReference type="Proteomes" id="UP001231189">
    <property type="component" value="Unassembled WGS sequence"/>
</dbReference>
<evidence type="ECO:0000256" key="3">
    <source>
        <dbReference type="ARBA" id="ARBA00004123"/>
    </source>
</evidence>
<comment type="caution">
    <text evidence="19">The sequence shown here is derived from an EMBL/GenBank/DDBJ whole genome shotgun (WGS) entry which is preliminary data.</text>
</comment>
<dbReference type="EC" id="3.1.13.4" evidence="7"/>
<dbReference type="GO" id="GO:0003723">
    <property type="term" value="F:RNA binding"/>
    <property type="evidence" value="ECO:0007669"/>
    <property type="project" value="UniProtKB-KW"/>
</dbReference>
<evidence type="ECO:0000256" key="8">
    <source>
        <dbReference type="ARBA" id="ARBA00022490"/>
    </source>
</evidence>
<dbReference type="GO" id="GO:0030014">
    <property type="term" value="C:CCR4-NOT complex"/>
    <property type="evidence" value="ECO:0007669"/>
    <property type="project" value="InterPro"/>
</dbReference>
<evidence type="ECO:0000256" key="6">
    <source>
        <dbReference type="ARBA" id="ARBA00011757"/>
    </source>
</evidence>
<evidence type="ECO:0000256" key="11">
    <source>
        <dbReference type="ARBA" id="ARBA00022801"/>
    </source>
</evidence>
<dbReference type="EMBL" id="JAUUTY010000007">
    <property type="protein sequence ID" value="KAK1604079.1"/>
    <property type="molecule type" value="Genomic_DNA"/>
</dbReference>
<evidence type="ECO:0000313" key="20">
    <source>
        <dbReference type="Proteomes" id="UP001231189"/>
    </source>
</evidence>
<keyword evidence="14" id="KW-0805">Transcription regulation</keyword>
<evidence type="ECO:0000256" key="13">
    <source>
        <dbReference type="ARBA" id="ARBA00022884"/>
    </source>
</evidence>
<evidence type="ECO:0000256" key="9">
    <source>
        <dbReference type="ARBA" id="ARBA00022722"/>
    </source>
</evidence>
<dbReference type="InterPro" id="IPR006941">
    <property type="entry name" value="RNase_CAF1"/>
</dbReference>
<evidence type="ECO:0000256" key="5">
    <source>
        <dbReference type="ARBA" id="ARBA00008372"/>
    </source>
</evidence>
<dbReference type="Gene3D" id="3.30.420.10">
    <property type="entry name" value="Ribonuclease H-like superfamily/Ribonuclease H"/>
    <property type="match status" value="1"/>
</dbReference>
<sequence>MIFYGDGGSGGTMVLPPPPPPPGHHLLHPHPGMVVHLPMQMPVHVHMHPPPMDQFAFAAAAGFHLDPQPPAELQVRDVWYWNLAAEMSAITALLPTHPVVCIDTEFPGTVYDSPTPRYLRDPHHNYSLVRRNADELKKLLQLGLTLVGADGPHPVVWQFNFWGFDEALDPHAPASVAVLKAHGMDFHNLREHGIDPLDFAAEFARSGLARSHRSLDLTWVAFSGSYDFAYLAKLLRGGRRLPDKLDDFRNLVGRLFGPSVLDVKYIAKACGLRGGLEQVAAALGVERAAGRAHNAGSDSLLTADVLQVMMSRFFPPEFDVRPIYGELEYGMEFEVLFEVSDEIPDITRSSGMVQRIRFIYKKSYSKFGNDPVHLWKVLEGSRKVRKKSLWKAESRRDSTTHGRPTLGVESQVDST</sequence>
<evidence type="ECO:0000256" key="14">
    <source>
        <dbReference type="ARBA" id="ARBA00023015"/>
    </source>
</evidence>
<dbReference type="AlphaFoldDB" id="A0AAD8QMZ9"/>
<evidence type="ECO:0000256" key="7">
    <source>
        <dbReference type="ARBA" id="ARBA00012161"/>
    </source>
</evidence>
<name>A0AAD8QMZ9_LOLMU</name>
<dbReference type="GO" id="GO:0005737">
    <property type="term" value="C:cytoplasm"/>
    <property type="evidence" value="ECO:0007669"/>
    <property type="project" value="UniProtKB-SubCell"/>
</dbReference>
<keyword evidence="11" id="KW-0378">Hydrolase</keyword>
<dbReference type="GO" id="GO:0046872">
    <property type="term" value="F:metal ion binding"/>
    <property type="evidence" value="ECO:0007669"/>
    <property type="project" value="UniProtKB-KW"/>
</dbReference>
<protein>
    <recommendedName>
        <fullName evidence="7">poly(A)-specific ribonuclease</fullName>
        <ecNumber evidence="7">3.1.13.4</ecNumber>
    </recommendedName>
</protein>
<keyword evidence="8" id="KW-0963">Cytoplasm</keyword>
<dbReference type="SUPFAM" id="SSF53098">
    <property type="entry name" value="Ribonuclease H-like"/>
    <property type="match status" value="1"/>
</dbReference>
<feature type="compositionally biased region" description="Basic and acidic residues" evidence="18">
    <location>
        <begin position="390"/>
        <end position="400"/>
    </location>
</feature>
<dbReference type="InterPro" id="IPR039637">
    <property type="entry name" value="CNOT7/CNOT8/Pop2"/>
</dbReference>